<dbReference type="Proteomes" id="UP001144673">
    <property type="component" value="Chromosome 1"/>
</dbReference>
<dbReference type="Gene3D" id="3.30.300.30">
    <property type="match status" value="1"/>
</dbReference>
<dbReference type="AlphaFoldDB" id="A0A9W8QST9"/>
<gene>
    <name evidence="5" type="ORF">LMH87_007381</name>
</gene>
<accession>A0A9W8QST9</accession>
<dbReference type="KEGG" id="amus:LMH87_007381"/>
<dbReference type="InterPro" id="IPR000873">
    <property type="entry name" value="AMP-dep_synth/lig_dom"/>
</dbReference>
<protein>
    <submittedName>
        <fullName evidence="5">Uncharacterized protein</fullName>
    </submittedName>
</protein>
<dbReference type="EMBL" id="JAJHUN010000001">
    <property type="protein sequence ID" value="KAJ4165762.1"/>
    <property type="molecule type" value="Genomic_DNA"/>
</dbReference>
<dbReference type="GO" id="GO:0016405">
    <property type="term" value="F:CoA-ligase activity"/>
    <property type="evidence" value="ECO:0007669"/>
    <property type="project" value="TreeGrafter"/>
</dbReference>
<feature type="domain" description="AMP-dependent synthetase/ligase" evidence="3">
    <location>
        <begin position="37"/>
        <end position="382"/>
    </location>
</feature>
<proteinExistence type="inferred from homology"/>
<evidence type="ECO:0000256" key="2">
    <source>
        <dbReference type="ARBA" id="ARBA00022598"/>
    </source>
</evidence>
<comment type="similarity">
    <text evidence="1">Belongs to the ATP-dependent AMP-binding enzyme family.</text>
</comment>
<feature type="domain" description="AMP-binding enzyme C-terminal" evidence="4">
    <location>
        <begin position="436"/>
        <end position="514"/>
    </location>
</feature>
<dbReference type="RefSeq" id="XP_056060677.1">
    <property type="nucleotide sequence ID" value="XM_056192459.1"/>
</dbReference>
<dbReference type="InterPro" id="IPR042099">
    <property type="entry name" value="ANL_N_sf"/>
</dbReference>
<sequence>MNYTAHVFASSPKDPYSPILLDATRPSRCILWLEYISTVKRTAVGLRKVGLADQEAVGLLSYNDIYYYLLGDGAIAAGATFAGIPTFVKPTELATAITAAGLKWLFVAPEFLELVMVTADSIGFPAERVMVFDPPGLEPYTGSQQGFSKLINDADESLFQNANQGKDPKAQISHQLFTSGTTGAVKSAQVSHTVQLDRMSYVMAQTSSNKERTLQTIGMYHASGLVSHCGALSGAGPLYVSKLTDASTIVDMIGSLKITRAMLTPRIMEEVVGNTDGLANATAALKSLRHVRFGGSPTSADLVRAFKNMLPSEASLWITYGCTESLRVASAPIDEKWSEGCVGVPWSDVEVKIVNPATFEAVTAGSSGEICVRSASTFNGYYQAPAANESAFLPGERGWFRTGDKGCFHPTASELFITGRFKEIFKVNYEEVSPREVENELLKHGSVAEAFITSTEARDNNRDRECMAYIVRKKDTRLTAQEVVDFVASKLAHHKAPTGGVIFCETIPRGAMGKVLKKALVDVQALYGSSRFLSITA</sequence>
<dbReference type="PANTHER" id="PTHR24096">
    <property type="entry name" value="LONG-CHAIN-FATTY-ACID--COA LIGASE"/>
    <property type="match status" value="1"/>
</dbReference>
<keyword evidence="2" id="KW-0436">Ligase</keyword>
<dbReference type="Gene3D" id="3.40.50.12780">
    <property type="entry name" value="N-terminal domain of ligase-like"/>
    <property type="match status" value="1"/>
</dbReference>
<evidence type="ECO:0000259" key="3">
    <source>
        <dbReference type="Pfam" id="PF00501"/>
    </source>
</evidence>
<dbReference type="Pfam" id="PF00501">
    <property type="entry name" value="AMP-binding"/>
    <property type="match status" value="1"/>
</dbReference>
<name>A0A9W8QST9_AKAMU</name>
<reference evidence="5" key="1">
    <citation type="journal article" date="2023" name="Access Microbiol">
        <title>De-novo genome assembly for Akanthomyces muscarius, a biocontrol agent of insect agricultural pests.</title>
        <authorList>
            <person name="Erdos Z."/>
            <person name="Studholme D.J."/>
            <person name="Raymond B."/>
            <person name="Sharma M."/>
        </authorList>
    </citation>
    <scope>NUCLEOTIDE SEQUENCE</scope>
    <source>
        <strain evidence="5">Ve6</strain>
    </source>
</reference>
<keyword evidence="6" id="KW-1185">Reference proteome</keyword>
<dbReference type="InterPro" id="IPR045851">
    <property type="entry name" value="AMP-bd_C_sf"/>
</dbReference>
<evidence type="ECO:0000313" key="5">
    <source>
        <dbReference type="EMBL" id="KAJ4165762.1"/>
    </source>
</evidence>
<evidence type="ECO:0000259" key="4">
    <source>
        <dbReference type="Pfam" id="PF13193"/>
    </source>
</evidence>
<dbReference type="SUPFAM" id="SSF56801">
    <property type="entry name" value="Acetyl-CoA synthetase-like"/>
    <property type="match status" value="1"/>
</dbReference>
<comment type="caution">
    <text evidence="5">The sequence shown here is derived from an EMBL/GenBank/DDBJ whole genome shotgun (WGS) entry which is preliminary data.</text>
</comment>
<dbReference type="GeneID" id="80894540"/>
<organism evidence="5 6">
    <name type="scientific">Akanthomyces muscarius</name>
    <name type="common">Entomopathogenic fungus</name>
    <name type="synonym">Lecanicillium muscarium</name>
    <dbReference type="NCBI Taxonomy" id="2231603"/>
    <lineage>
        <taxon>Eukaryota</taxon>
        <taxon>Fungi</taxon>
        <taxon>Dikarya</taxon>
        <taxon>Ascomycota</taxon>
        <taxon>Pezizomycotina</taxon>
        <taxon>Sordariomycetes</taxon>
        <taxon>Hypocreomycetidae</taxon>
        <taxon>Hypocreales</taxon>
        <taxon>Cordycipitaceae</taxon>
        <taxon>Akanthomyces</taxon>
    </lineage>
</organism>
<evidence type="ECO:0000313" key="6">
    <source>
        <dbReference type="Proteomes" id="UP001144673"/>
    </source>
</evidence>
<dbReference type="GO" id="GO:0019748">
    <property type="term" value="P:secondary metabolic process"/>
    <property type="evidence" value="ECO:0007669"/>
    <property type="project" value="TreeGrafter"/>
</dbReference>
<dbReference type="PANTHER" id="PTHR24096:SF149">
    <property type="entry name" value="AMP-BINDING DOMAIN-CONTAINING PROTEIN-RELATED"/>
    <property type="match status" value="1"/>
</dbReference>
<evidence type="ECO:0000256" key="1">
    <source>
        <dbReference type="ARBA" id="ARBA00006432"/>
    </source>
</evidence>
<dbReference type="InterPro" id="IPR025110">
    <property type="entry name" value="AMP-bd_C"/>
</dbReference>
<dbReference type="Pfam" id="PF13193">
    <property type="entry name" value="AMP-binding_C"/>
    <property type="match status" value="1"/>
</dbReference>